<protein>
    <submittedName>
        <fullName evidence="1">Uncharacterized protein</fullName>
    </submittedName>
</protein>
<dbReference type="EMBL" id="CM039429">
    <property type="protein sequence ID" value="KAI4349077.1"/>
    <property type="molecule type" value="Genomic_DNA"/>
</dbReference>
<comment type="caution">
    <text evidence="1">The sequence shown here is derived from an EMBL/GenBank/DDBJ whole genome shotgun (WGS) entry which is preliminary data.</text>
</comment>
<organism evidence="1 2">
    <name type="scientific">Bauhinia variegata</name>
    <name type="common">Purple orchid tree</name>
    <name type="synonym">Phanera variegata</name>
    <dbReference type="NCBI Taxonomy" id="167791"/>
    <lineage>
        <taxon>Eukaryota</taxon>
        <taxon>Viridiplantae</taxon>
        <taxon>Streptophyta</taxon>
        <taxon>Embryophyta</taxon>
        <taxon>Tracheophyta</taxon>
        <taxon>Spermatophyta</taxon>
        <taxon>Magnoliopsida</taxon>
        <taxon>eudicotyledons</taxon>
        <taxon>Gunneridae</taxon>
        <taxon>Pentapetalae</taxon>
        <taxon>rosids</taxon>
        <taxon>fabids</taxon>
        <taxon>Fabales</taxon>
        <taxon>Fabaceae</taxon>
        <taxon>Cercidoideae</taxon>
        <taxon>Cercideae</taxon>
        <taxon>Bauhiniinae</taxon>
        <taxon>Bauhinia</taxon>
    </lineage>
</organism>
<dbReference type="Proteomes" id="UP000828941">
    <property type="component" value="Chromosome 4"/>
</dbReference>
<reference evidence="1 2" key="1">
    <citation type="journal article" date="2022" name="DNA Res.">
        <title>Chromosomal-level genome assembly of the orchid tree Bauhinia variegata (Leguminosae; Cercidoideae) supports the allotetraploid origin hypothesis of Bauhinia.</title>
        <authorList>
            <person name="Zhong Y."/>
            <person name="Chen Y."/>
            <person name="Zheng D."/>
            <person name="Pang J."/>
            <person name="Liu Y."/>
            <person name="Luo S."/>
            <person name="Meng S."/>
            <person name="Qian L."/>
            <person name="Wei D."/>
            <person name="Dai S."/>
            <person name="Zhou R."/>
        </authorList>
    </citation>
    <scope>NUCLEOTIDE SEQUENCE [LARGE SCALE GENOMIC DNA]</scope>
    <source>
        <strain evidence="1">BV-YZ2020</strain>
    </source>
</reference>
<proteinExistence type="predicted"/>
<accession>A0ACB9PJY1</accession>
<keyword evidence="2" id="KW-1185">Reference proteome</keyword>
<evidence type="ECO:0000313" key="2">
    <source>
        <dbReference type="Proteomes" id="UP000828941"/>
    </source>
</evidence>
<gene>
    <name evidence="1" type="ORF">L6164_009717</name>
</gene>
<name>A0ACB9PJY1_BAUVA</name>
<sequence length="474" mass="51797">MASPSSGSSIPAPEAVQVLVLSLSDDSSIVREASMASLKDIASLNPLLVLECCAAVSRGGRRRFGNMAGVFQVMAFGVRALDGREVDNSFMANLAKIATAEIISSKGTSGFFAIPNNPVDVVNPLIDNLITLLCAILISSGENGRSQAELLLYILRQIDQFTSSPVEYQRKRGCLAVHEVLLQFRMILDQLFSISLLLPRPAASSISAEDIELSYSALSSLEDVIAILWNVSSSPHYVLGGGLGSLLELMVEALCRHVSDESSTVRRLCLRGLVQIPSIHILKYTTQVLGVILALLDDSDESVQLAALTCLMMFNNYHNALKGVCPFMEVEGLLPLLNKHSYLSDHRSDYERFLREFTKQFTQHIPSRIDSCLASTVQAFDVPWPLIQANAIYFSSSMLCLSDNQQNLALYHTQVFGMLLSKLSLSPDAVVRATSSAALGLLLKSSNFCSWTAAARFDRAELGQRNHDSMYAKH</sequence>
<evidence type="ECO:0000313" key="1">
    <source>
        <dbReference type="EMBL" id="KAI4349077.1"/>
    </source>
</evidence>